<dbReference type="KEGG" id="daf:Desaf_2388"/>
<sequence length="52" mass="6065">MARQDSVRENIGRLHHAVHEQCADTVEYCRESLDLPWQDKFDLVPQSVPTRS</sequence>
<gene>
    <name evidence="1" type="ORF">Desaf_2388</name>
</gene>
<dbReference type="Proteomes" id="UP000007844">
    <property type="component" value="Chromosome"/>
</dbReference>
<name>F3YY10_DESAF</name>
<evidence type="ECO:0000313" key="2">
    <source>
        <dbReference type="Proteomes" id="UP000007844"/>
    </source>
</evidence>
<proteinExistence type="predicted"/>
<reference evidence="1 2" key="1">
    <citation type="journal article" date="2011" name="J. Bacteriol.">
        <title>Genome sequence of the mercury-methylating and pleomorphic Desulfovibrio africanus Strain Walvis Bay.</title>
        <authorList>
            <person name="Brown S.D."/>
            <person name="Wall J.D."/>
            <person name="Kucken A.M."/>
            <person name="Gilmour C.C."/>
            <person name="Podar M."/>
            <person name="Brandt C.C."/>
            <person name="Teshima H."/>
            <person name="Detter J.C."/>
            <person name="Han C.S."/>
            <person name="Land M.L."/>
            <person name="Lucas S."/>
            <person name="Han J."/>
            <person name="Pennacchio L."/>
            <person name="Nolan M."/>
            <person name="Pitluck S."/>
            <person name="Woyke T."/>
            <person name="Goodwin L."/>
            <person name="Palumbo A.V."/>
            <person name="Elias D.A."/>
        </authorList>
    </citation>
    <scope>NUCLEOTIDE SEQUENCE [LARGE SCALE GENOMIC DNA]</scope>
    <source>
        <strain evidence="1 2">Walvis Bay</strain>
    </source>
</reference>
<protein>
    <submittedName>
        <fullName evidence="1">Uncharacterized protein</fullName>
    </submittedName>
</protein>
<organism evidence="1 2">
    <name type="scientific">Desulfocurvibacter africanus subsp. africanus str. Walvis Bay</name>
    <dbReference type="NCBI Taxonomy" id="690850"/>
    <lineage>
        <taxon>Bacteria</taxon>
        <taxon>Pseudomonadati</taxon>
        <taxon>Thermodesulfobacteriota</taxon>
        <taxon>Desulfovibrionia</taxon>
        <taxon>Desulfovibrionales</taxon>
        <taxon>Desulfovibrionaceae</taxon>
        <taxon>Desulfocurvibacter</taxon>
    </lineage>
</organism>
<evidence type="ECO:0000313" key="1">
    <source>
        <dbReference type="EMBL" id="EGJ50712.1"/>
    </source>
</evidence>
<accession>F3YY10</accession>
<dbReference type="EMBL" id="CP003221">
    <property type="protein sequence ID" value="EGJ50712.1"/>
    <property type="molecule type" value="Genomic_DNA"/>
</dbReference>
<dbReference type="HOGENOM" id="CLU_3079086_0_0_7"/>
<dbReference type="AlphaFoldDB" id="F3YY10"/>
<keyword evidence="2" id="KW-1185">Reference proteome</keyword>